<dbReference type="OrthoDB" id="1562946at2759"/>
<reference evidence="3 4" key="1">
    <citation type="submission" date="2012-10" db="EMBL/GenBank/DDBJ databases">
        <authorList>
            <person name="Zafar N."/>
            <person name="Inman J."/>
            <person name="Hall N."/>
            <person name="Lorenzi H."/>
            <person name="Caler E."/>
        </authorList>
    </citation>
    <scope>NUCLEOTIDE SEQUENCE [LARGE SCALE GENOMIC DNA]</scope>
    <source>
        <strain evidence="3 4">IP1</strain>
    </source>
</reference>
<dbReference type="AlphaFoldDB" id="A0A0A1U9S2"/>
<protein>
    <recommendedName>
        <fullName evidence="2">Ras-GAP domain-containing protein</fullName>
    </recommendedName>
</protein>
<dbReference type="PROSITE" id="PS50018">
    <property type="entry name" value="RAS_GTPASE_ACTIV_2"/>
    <property type="match status" value="1"/>
</dbReference>
<dbReference type="SMART" id="SM00323">
    <property type="entry name" value="RasGAP"/>
    <property type="match status" value="1"/>
</dbReference>
<proteinExistence type="predicted"/>
<dbReference type="InterPro" id="IPR001936">
    <property type="entry name" value="RasGAP_dom"/>
</dbReference>
<evidence type="ECO:0000313" key="3">
    <source>
        <dbReference type="EMBL" id="ELP88875.1"/>
    </source>
</evidence>
<accession>A0A0A1U9S2</accession>
<dbReference type="EMBL" id="KB206689">
    <property type="protein sequence ID" value="ELP88875.1"/>
    <property type="molecule type" value="Genomic_DNA"/>
</dbReference>
<evidence type="ECO:0000313" key="4">
    <source>
        <dbReference type="Proteomes" id="UP000014680"/>
    </source>
</evidence>
<dbReference type="Gene3D" id="1.10.506.10">
    <property type="entry name" value="GTPase Activation - p120gap, domain 1"/>
    <property type="match status" value="1"/>
</dbReference>
<organism evidence="3 4">
    <name type="scientific">Entamoeba invadens IP1</name>
    <dbReference type="NCBI Taxonomy" id="370355"/>
    <lineage>
        <taxon>Eukaryota</taxon>
        <taxon>Amoebozoa</taxon>
        <taxon>Evosea</taxon>
        <taxon>Archamoebae</taxon>
        <taxon>Mastigamoebida</taxon>
        <taxon>Entamoebidae</taxon>
        <taxon>Entamoeba</taxon>
    </lineage>
</organism>
<dbReference type="RefSeq" id="XP_004255646.1">
    <property type="nucleotide sequence ID" value="XM_004255598.1"/>
</dbReference>
<evidence type="ECO:0000259" key="2">
    <source>
        <dbReference type="PROSITE" id="PS50018"/>
    </source>
</evidence>
<dbReference type="OMA" id="SCFYRSM"/>
<dbReference type="GeneID" id="14887867"/>
<keyword evidence="1" id="KW-0343">GTPase activation</keyword>
<dbReference type="VEuPathDB" id="AmoebaDB:EIN_475770"/>
<evidence type="ECO:0000256" key="1">
    <source>
        <dbReference type="ARBA" id="ARBA00022468"/>
    </source>
</evidence>
<keyword evidence="4" id="KW-1185">Reference proteome</keyword>
<dbReference type="PANTHER" id="PTHR10194">
    <property type="entry name" value="RAS GTPASE-ACTIVATING PROTEINS"/>
    <property type="match status" value="1"/>
</dbReference>
<dbReference type="InterPro" id="IPR039360">
    <property type="entry name" value="Ras_GTPase"/>
</dbReference>
<dbReference type="InterPro" id="IPR008936">
    <property type="entry name" value="Rho_GTPase_activation_prot"/>
</dbReference>
<name>A0A0A1U9S2_ENTIV</name>
<feature type="domain" description="Ras-GAP" evidence="2">
    <location>
        <begin position="58"/>
        <end position="266"/>
    </location>
</feature>
<dbReference type="PANTHER" id="PTHR10194:SF151">
    <property type="entry name" value="NEUROFIBROMIN-A"/>
    <property type="match status" value="1"/>
</dbReference>
<dbReference type="GO" id="GO:0005096">
    <property type="term" value="F:GTPase activator activity"/>
    <property type="evidence" value="ECO:0007669"/>
    <property type="project" value="UniProtKB-KW"/>
</dbReference>
<sequence>MRKGTLSKSDRDLDFDQKTIYESHFFNGVYSNYYSFVNRFSCDLNVCRVVGESLQSSSQDQYSQVIVEILSLTDQIVPFIASLIQSEIMKTTNKENLLRGNNLCTKVTTAYLKKVLKPFAKKILSPIIDEMVTTSESYEIDLLRDDKALSLSETQRAETQKVIAMNMKNLVTKITQILTSLLENKNKFPIESNTICNLLWTLVTLKYPDDKLLPSQLVGGILFLRVICAFIATPDANNLLYPGVKLSSQGRRRLVLVSKTLQGISNVSTNSSDFVLDQLKDFLAQQIPTLQDIYKTVSTESKIQEINEFIKKDIPLKSCDLHVFFALHRLFIEAKTAYKVTQPNDKTPRFSLSPYTQLDVFQTTEEKEKTSPRHRVHEKTTSTVDGIVTDKIDPKLRRKMGKKMKLEIPETTENESGSLVKGTPDSQKTFIEKNEKTKEIIKETTYSTSPKNHNGSDEMAFPIAENTLSKTPKEGSNNRPHLDHIQVDFIRSETKLPVVPLRQQAMAEPSKRRSLRRSMYLTGIDIDTTFKDLYSIVGPAPYHRVIGHKTVSEWEAVSTSEEEDVLQSLLKTESIFYLGGNAPDGSVIVYLVVKRLVDMLKLKGVVEAWGTVVKKVLSSLSAFTFIIDCSWFSFQQIENEQLFTGVLKTMHTMLTEIGSGKYKVIVLHCAKVVESLILRVFGKNTFEVVSEFFELENRFKEENTLIPEDSKNFVKQSIVVEITVKGKTKEFELRMTLNDVILLGKKIKYLQDIKQITKFFVYDKKDVIELVNDRRMAQRLFFKSAKDKRSFIANLYASCFYRSMLNNQSLKIEAKKVEHKKNKWCECGEFVLQNCLESILVMSGGSGSVIREISFPALDHVSVFPFSNFTSILQIGYVDVKSPSLQVVVDEYFIAKSDEVFKENMGFMVERFNEQKNSMNL</sequence>
<dbReference type="Proteomes" id="UP000014680">
    <property type="component" value="Unassembled WGS sequence"/>
</dbReference>
<dbReference type="SUPFAM" id="SSF48350">
    <property type="entry name" value="GTPase activation domain, GAP"/>
    <property type="match status" value="1"/>
</dbReference>
<dbReference type="Pfam" id="PF00616">
    <property type="entry name" value="RasGAP"/>
    <property type="match status" value="1"/>
</dbReference>
<dbReference type="KEGG" id="eiv:EIN_475770"/>
<gene>
    <name evidence="3" type="ORF">EIN_475770</name>
</gene>